<organism evidence="5 6">
    <name type="scientific">Fusarium venenatum</name>
    <dbReference type="NCBI Taxonomy" id="56646"/>
    <lineage>
        <taxon>Eukaryota</taxon>
        <taxon>Fungi</taxon>
        <taxon>Dikarya</taxon>
        <taxon>Ascomycota</taxon>
        <taxon>Pezizomycotina</taxon>
        <taxon>Sordariomycetes</taxon>
        <taxon>Hypocreomycetidae</taxon>
        <taxon>Hypocreales</taxon>
        <taxon>Nectriaceae</taxon>
        <taxon>Fusarium</taxon>
    </lineage>
</organism>
<evidence type="ECO:0000256" key="2">
    <source>
        <dbReference type="PROSITE-ProRule" id="PRU00261"/>
    </source>
</evidence>
<evidence type="ECO:0000256" key="1">
    <source>
        <dbReference type="ARBA" id="ARBA00022669"/>
    </source>
</evidence>
<keyword evidence="1 2" id="KW-0147">Chitin-binding</keyword>
<dbReference type="AlphaFoldDB" id="A0A2L2TFN5"/>
<keyword evidence="3" id="KW-0732">Signal</keyword>
<dbReference type="Proteomes" id="UP000245910">
    <property type="component" value="Chromosome II"/>
</dbReference>
<dbReference type="SUPFAM" id="SSF57016">
    <property type="entry name" value="Plant lectins/antimicrobial peptides"/>
    <property type="match status" value="2"/>
</dbReference>
<feature type="disulfide bond" evidence="2">
    <location>
        <begin position="213"/>
        <end position="227"/>
    </location>
</feature>
<protein>
    <recommendedName>
        <fullName evidence="4">Chitin-binding type-1 domain-containing protein</fullName>
    </recommendedName>
</protein>
<feature type="domain" description="Chitin-binding type-1" evidence="4">
    <location>
        <begin position="124"/>
        <end position="170"/>
    </location>
</feature>
<dbReference type="Gene3D" id="3.30.60.10">
    <property type="entry name" value="Endochitinase-like"/>
    <property type="match status" value="2"/>
</dbReference>
<dbReference type="PROSITE" id="PS50941">
    <property type="entry name" value="CHIT_BIND_I_2"/>
    <property type="match status" value="2"/>
</dbReference>
<comment type="caution">
    <text evidence="2">Lacks conserved residue(s) required for the propagation of feature annotation.</text>
</comment>
<dbReference type="InterPro" id="IPR036861">
    <property type="entry name" value="Endochitinase-like_sf"/>
</dbReference>
<evidence type="ECO:0000259" key="4">
    <source>
        <dbReference type="PROSITE" id="PS50941"/>
    </source>
</evidence>
<sequence length="241" mass="25958">MQILAYLAGAFLVAQHATCSPIAKSLDLFRFYYRALPKDQVSNCTVPNCKAVECRQGFKTDVWTGCDDVLAQFQLTLEEFKLGNPAIGDECDGFVPGETYCVVRNHTHTWFLEAFNVPRNIADDGICGQQINFSKTCVGSDFGDCCGLDGKCGSGDEYCGDSCQDGNCFGGTTATSSNAAKRSVTKKPLFISENGHCAYSSGFTCKGSKLGDCCSAAGYCGDDKYHCDTYLGCQPEFGKCT</sequence>
<keyword evidence="2" id="KW-1015">Disulfide bond</keyword>
<reference evidence="6" key="1">
    <citation type="submission" date="2014-10" db="EMBL/GenBank/DDBJ databases">
        <authorList>
            <person name="King R."/>
        </authorList>
    </citation>
    <scope>NUCLEOTIDE SEQUENCE [LARGE SCALE GENOMIC DNA]</scope>
    <source>
        <strain evidence="6">A3/5</strain>
    </source>
</reference>
<dbReference type="EMBL" id="LN649230">
    <property type="protein sequence ID" value="CEI63227.1"/>
    <property type="molecule type" value="Genomic_DNA"/>
</dbReference>
<keyword evidence="6" id="KW-1185">Reference proteome</keyword>
<evidence type="ECO:0000313" key="5">
    <source>
        <dbReference type="EMBL" id="CEI63227.1"/>
    </source>
</evidence>
<evidence type="ECO:0000313" key="6">
    <source>
        <dbReference type="Proteomes" id="UP000245910"/>
    </source>
</evidence>
<feature type="chain" id="PRO_5014824354" description="Chitin-binding type-1 domain-containing protein" evidence="3">
    <location>
        <begin position="20"/>
        <end position="241"/>
    </location>
</feature>
<dbReference type="STRING" id="56646.A0A2L2TFN5"/>
<feature type="signal peptide" evidence="3">
    <location>
        <begin position="1"/>
        <end position="19"/>
    </location>
</feature>
<dbReference type="GO" id="GO:0008061">
    <property type="term" value="F:chitin binding"/>
    <property type="evidence" value="ECO:0007669"/>
    <property type="project" value="UniProtKB-UniRule"/>
</dbReference>
<proteinExistence type="predicted"/>
<dbReference type="InterPro" id="IPR001002">
    <property type="entry name" value="Chitin-bd_1"/>
</dbReference>
<evidence type="ECO:0000256" key="3">
    <source>
        <dbReference type="SAM" id="SignalP"/>
    </source>
</evidence>
<accession>A0A2L2TFN5</accession>
<feature type="domain" description="Chitin-binding type-1" evidence="4">
    <location>
        <begin position="194"/>
        <end position="241"/>
    </location>
</feature>
<feature type="disulfide bond" evidence="2">
    <location>
        <begin position="145"/>
        <end position="159"/>
    </location>
</feature>
<name>A0A2L2TFN5_9HYPO</name>
<dbReference type="SMART" id="SM00270">
    <property type="entry name" value="ChtBD1"/>
    <property type="match status" value="2"/>
</dbReference>